<dbReference type="Pfam" id="PF03886">
    <property type="entry name" value="ABC_trans_aux"/>
    <property type="match status" value="1"/>
</dbReference>
<evidence type="ECO:0000313" key="3">
    <source>
        <dbReference type="Proteomes" id="UP000182985"/>
    </source>
</evidence>
<name>A0A1J6HRE2_9HYPH</name>
<keyword evidence="3" id="KW-1185">Reference proteome</keyword>
<dbReference type="Proteomes" id="UP000182985">
    <property type="component" value="Unassembled WGS sequence"/>
</dbReference>
<sequence>MISKASLIDMKSRRTLCRTTSISVLLSILLAGCGTTTPLDTFNLSAPQPGVSSPSRKSTQLLVPTPTALKALDSENIVVSSAPGSIEYLKGAQWGDRLTNIVQSRLVQAYENTGVFGGIGRPGDGLAINYQILTDLRMFGIQAYASPKLAVVELAVKLMNDKNGEVRATRVFRTAIPVSGATNAAYVKALDAAFERTASEIVSWTVTAL</sequence>
<dbReference type="PROSITE" id="PS51257">
    <property type="entry name" value="PROKAR_LIPOPROTEIN"/>
    <property type="match status" value="1"/>
</dbReference>
<gene>
    <name evidence="2" type="ORF">BLA27_02000</name>
</gene>
<accession>A0A1J6HRE2</accession>
<dbReference type="RefSeq" id="WP_029924765.1">
    <property type="nucleotide sequence ID" value="NZ_JBHEEU010000003.1"/>
</dbReference>
<proteinExistence type="predicted"/>
<dbReference type="SUPFAM" id="SSF159594">
    <property type="entry name" value="XCC0632-like"/>
    <property type="match status" value="1"/>
</dbReference>
<dbReference type="OrthoDB" id="9808689at2"/>
<reference evidence="2 3" key="1">
    <citation type="submission" date="2016-10" db="EMBL/GenBank/DDBJ databases">
        <title>The Draft Genome Sequence of the Potato Rhizosphere Bacteria Ochrobactrum sp. IPA7.2.</title>
        <authorList>
            <person name="Gogoleva N.E."/>
            <person name="Khlopko Y.A."/>
            <person name="Burygin G.L."/>
            <person name="Plotnikov A.O."/>
        </authorList>
    </citation>
    <scope>NUCLEOTIDE SEQUENCE [LARGE SCALE GENOMIC DNA]</scope>
    <source>
        <strain evidence="2 3">IPA7.2</strain>
    </source>
</reference>
<feature type="domain" description="ABC-type transport auxiliary lipoprotein component" evidence="1">
    <location>
        <begin position="42"/>
        <end position="202"/>
    </location>
</feature>
<evidence type="ECO:0000313" key="2">
    <source>
        <dbReference type="EMBL" id="OIS95541.1"/>
    </source>
</evidence>
<dbReference type="Gene3D" id="3.40.50.10610">
    <property type="entry name" value="ABC-type transport auxiliary lipoprotein component"/>
    <property type="match status" value="1"/>
</dbReference>
<protein>
    <submittedName>
        <fullName evidence="2">ABC transporter</fullName>
    </submittedName>
</protein>
<organism evidence="2 3">
    <name type="scientific">Brucella cytisi</name>
    <dbReference type="NCBI Taxonomy" id="407152"/>
    <lineage>
        <taxon>Bacteria</taxon>
        <taxon>Pseudomonadati</taxon>
        <taxon>Pseudomonadota</taxon>
        <taxon>Alphaproteobacteria</taxon>
        <taxon>Hyphomicrobiales</taxon>
        <taxon>Brucellaceae</taxon>
        <taxon>Brucella/Ochrobactrum group</taxon>
        <taxon>Brucella</taxon>
    </lineage>
</organism>
<dbReference type="AlphaFoldDB" id="A0A1J6HRE2"/>
<evidence type="ECO:0000259" key="1">
    <source>
        <dbReference type="Pfam" id="PF03886"/>
    </source>
</evidence>
<dbReference type="EMBL" id="MOEC01000001">
    <property type="protein sequence ID" value="OIS95541.1"/>
    <property type="molecule type" value="Genomic_DNA"/>
</dbReference>
<comment type="caution">
    <text evidence="2">The sequence shown here is derived from an EMBL/GenBank/DDBJ whole genome shotgun (WGS) entry which is preliminary data.</text>
</comment>
<dbReference type="InterPro" id="IPR005586">
    <property type="entry name" value="ABC_trans_aux"/>
</dbReference>